<proteinExistence type="inferred from homology"/>
<dbReference type="SUPFAM" id="SSF47616">
    <property type="entry name" value="GST C-terminal domain-like"/>
    <property type="match status" value="1"/>
</dbReference>
<dbReference type="SFLD" id="SFLDG00363">
    <property type="entry name" value="AMPS_(cytGST):_Alpha-__Mu-__Pi"/>
    <property type="match status" value="1"/>
</dbReference>
<dbReference type="InterPro" id="IPR004045">
    <property type="entry name" value="Glutathione_S-Trfase_N"/>
</dbReference>
<comment type="similarity">
    <text evidence="3">Belongs to the GST superfamily. Sigma family.</text>
</comment>
<reference evidence="8" key="2">
    <citation type="submission" date="2020-08" db="EMBL/GenBank/DDBJ databases">
        <authorList>
            <person name="Kikuchi T."/>
        </authorList>
    </citation>
    <scope>NUCLEOTIDE SEQUENCE</scope>
    <source>
        <strain evidence="7">Ka4C1</strain>
    </source>
</reference>
<dbReference type="OrthoDB" id="414243at2759"/>
<evidence type="ECO:0000256" key="1">
    <source>
        <dbReference type="ARBA" id="ARBA00012452"/>
    </source>
</evidence>
<dbReference type="SFLD" id="SFLDS00019">
    <property type="entry name" value="Glutathione_Transferase_(cytos"/>
    <property type="match status" value="1"/>
</dbReference>
<dbReference type="Proteomes" id="UP000659654">
    <property type="component" value="Unassembled WGS sequence"/>
</dbReference>
<dbReference type="InterPro" id="IPR036282">
    <property type="entry name" value="Glutathione-S-Trfase_C_sf"/>
</dbReference>
<reference evidence="11" key="1">
    <citation type="submission" date="2016-11" db="UniProtKB">
        <authorList>
            <consortium name="WormBaseParasite"/>
        </authorList>
    </citation>
    <scope>IDENTIFICATION</scope>
</reference>
<dbReference type="eggNOG" id="KOG1695">
    <property type="taxonomic scope" value="Eukaryota"/>
</dbReference>
<feature type="domain" description="GST N-terminal" evidence="5">
    <location>
        <begin position="2"/>
        <end position="82"/>
    </location>
</feature>
<dbReference type="SMR" id="A0A1I7RZW6"/>
<evidence type="ECO:0000256" key="3">
    <source>
        <dbReference type="ARBA" id="ARBA00038317"/>
    </source>
</evidence>
<dbReference type="PANTHER" id="PTHR11571">
    <property type="entry name" value="GLUTATHIONE S-TRANSFERASE"/>
    <property type="match status" value="1"/>
</dbReference>
<dbReference type="InterPro" id="IPR004046">
    <property type="entry name" value="GST_C"/>
</dbReference>
<sequence>MVQYKLTYFDARGLAEPARLILNYAGVKFEDERIAPGPENLNPIRDQLPFGQVPVLTIDGKTKIAQSLAIFRFLGRRHGLGGKDEVEQAVIDSYGEFIYDLLANGRAYTGVASGRTQGDKEKLQKEFQTFIDTKWEKYFNKLVEASGSGFLHKSGVTWPDFIITNIYESATTYKLDPVLKMKNFKAIHDKVKALPQLKTYFAQRKQTAN</sequence>
<comment type="catalytic activity">
    <reaction evidence="4">
        <text>RX + glutathione = an S-substituted glutathione + a halide anion + H(+)</text>
        <dbReference type="Rhea" id="RHEA:16437"/>
        <dbReference type="ChEBI" id="CHEBI:15378"/>
        <dbReference type="ChEBI" id="CHEBI:16042"/>
        <dbReference type="ChEBI" id="CHEBI:17792"/>
        <dbReference type="ChEBI" id="CHEBI:57925"/>
        <dbReference type="ChEBI" id="CHEBI:90779"/>
        <dbReference type="EC" id="2.5.1.18"/>
    </reaction>
</comment>
<dbReference type="Proteomes" id="UP000095284">
    <property type="component" value="Unplaced"/>
</dbReference>
<organism evidence="9 11">
    <name type="scientific">Bursaphelenchus xylophilus</name>
    <name type="common">Pinewood nematode worm</name>
    <name type="synonym">Aphelenchoides xylophilus</name>
    <dbReference type="NCBI Taxonomy" id="6326"/>
    <lineage>
        <taxon>Eukaryota</taxon>
        <taxon>Metazoa</taxon>
        <taxon>Ecdysozoa</taxon>
        <taxon>Nematoda</taxon>
        <taxon>Chromadorea</taxon>
        <taxon>Rhabditida</taxon>
        <taxon>Tylenchina</taxon>
        <taxon>Tylenchomorpha</taxon>
        <taxon>Aphelenchoidea</taxon>
        <taxon>Aphelenchoididae</taxon>
        <taxon>Bursaphelenchus</taxon>
    </lineage>
</organism>
<dbReference type="Gene3D" id="1.20.1050.10">
    <property type="match status" value="1"/>
</dbReference>
<dbReference type="Pfam" id="PF02798">
    <property type="entry name" value="GST_N"/>
    <property type="match status" value="1"/>
</dbReference>
<dbReference type="Gene3D" id="3.40.30.10">
    <property type="entry name" value="Glutaredoxin"/>
    <property type="match status" value="1"/>
</dbReference>
<dbReference type="InterPro" id="IPR040079">
    <property type="entry name" value="Glutathione_S-Trfase"/>
</dbReference>
<evidence type="ECO:0000256" key="4">
    <source>
        <dbReference type="ARBA" id="ARBA00047960"/>
    </source>
</evidence>
<dbReference type="EMBL" id="CAJFDI010000003">
    <property type="protein sequence ID" value="CAD5222123.1"/>
    <property type="molecule type" value="Genomic_DNA"/>
</dbReference>
<dbReference type="PROSITE" id="PS50405">
    <property type="entry name" value="GST_CTER"/>
    <property type="match status" value="1"/>
</dbReference>
<evidence type="ECO:0000259" key="5">
    <source>
        <dbReference type="PROSITE" id="PS50404"/>
    </source>
</evidence>
<evidence type="ECO:0000313" key="11">
    <source>
        <dbReference type="WBParaSite" id="BXY_0628900.1"/>
    </source>
</evidence>
<dbReference type="PANTHER" id="PTHR11571:SF224">
    <property type="entry name" value="HEMATOPOIETIC PROSTAGLANDIN D SYNTHASE"/>
    <property type="match status" value="1"/>
</dbReference>
<dbReference type="SUPFAM" id="SSF52833">
    <property type="entry name" value="Thioredoxin-like"/>
    <property type="match status" value="1"/>
</dbReference>
<evidence type="ECO:0000313" key="9">
    <source>
        <dbReference type="Proteomes" id="UP000095284"/>
    </source>
</evidence>
<dbReference type="InterPro" id="IPR036249">
    <property type="entry name" value="Thioredoxin-like_sf"/>
</dbReference>
<dbReference type="EMBL" id="CAJFCV020000003">
    <property type="protein sequence ID" value="CAG9109180.1"/>
    <property type="molecule type" value="Genomic_DNA"/>
</dbReference>
<dbReference type="SFLD" id="SFLDG01205">
    <property type="entry name" value="AMPS.1"/>
    <property type="match status" value="1"/>
</dbReference>
<keyword evidence="2" id="KW-0808">Transferase</keyword>
<dbReference type="AlphaFoldDB" id="A0A1I7RZW6"/>
<dbReference type="WBParaSite" id="BXY_0628900.1">
    <property type="protein sequence ID" value="BXY_0628900.1"/>
    <property type="gene ID" value="BXY_0628900"/>
</dbReference>
<gene>
    <name evidence="7" type="ORF">BXYJ_LOCUS7091</name>
</gene>
<dbReference type="Pfam" id="PF14497">
    <property type="entry name" value="GST_C_3"/>
    <property type="match status" value="1"/>
</dbReference>
<dbReference type="GO" id="GO:0004364">
    <property type="term" value="F:glutathione transferase activity"/>
    <property type="evidence" value="ECO:0007669"/>
    <property type="project" value="UniProtKB-EC"/>
</dbReference>
<dbReference type="InterPro" id="IPR010987">
    <property type="entry name" value="Glutathione-S-Trfase_C-like"/>
</dbReference>
<dbReference type="PROSITE" id="PS50404">
    <property type="entry name" value="GST_NTER"/>
    <property type="match status" value="1"/>
</dbReference>
<accession>A0A1I7RZW6</accession>
<dbReference type="Proteomes" id="UP000582659">
    <property type="component" value="Unassembled WGS sequence"/>
</dbReference>
<evidence type="ECO:0000259" key="6">
    <source>
        <dbReference type="PROSITE" id="PS50405"/>
    </source>
</evidence>
<evidence type="ECO:0000313" key="8">
    <source>
        <dbReference type="EMBL" id="CAG9109180.1"/>
    </source>
</evidence>
<evidence type="ECO:0000313" key="10">
    <source>
        <dbReference type="Proteomes" id="UP000659654"/>
    </source>
</evidence>
<dbReference type="GO" id="GO:0006749">
    <property type="term" value="P:glutathione metabolic process"/>
    <property type="evidence" value="ECO:0007669"/>
    <property type="project" value="TreeGrafter"/>
</dbReference>
<dbReference type="CDD" id="cd03039">
    <property type="entry name" value="GST_N_Sigma_like"/>
    <property type="match status" value="1"/>
</dbReference>
<dbReference type="InterPro" id="IPR050213">
    <property type="entry name" value="GST_superfamily"/>
</dbReference>
<dbReference type="FunFam" id="3.40.30.10:FF:000608">
    <property type="entry name" value="Glutathione S-Transferase"/>
    <property type="match status" value="1"/>
</dbReference>
<evidence type="ECO:0000313" key="7">
    <source>
        <dbReference type="EMBL" id="CAD5222123.1"/>
    </source>
</evidence>
<feature type="domain" description="GST C-terminal" evidence="6">
    <location>
        <begin position="84"/>
        <end position="209"/>
    </location>
</feature>
<keyword evidence="10" id="KW-1185">Reference proteome</keyword>
<name>A0A1I7RZW6_BURXY</name>
<evidence type="ECO:0000256" key="2">
    <source>
        <dbReference type="ARBA" id="ARBA00022679"/>
    </source>
</evidence>
<protein>
    <recommendedName>
        <fullName evidence="1">glutathione transferase</fullName>
        <ecNumber evidence="1">2.5.1.18</ecNumber>
    </recommendedName>
</protein>
<dbReference type="EC" id="2.5.1.18" evidence="1"/>